<keyword evidence="7" id="KW-1185">Reference proteome</keyword>
<gene>
    <name evidence="6" type="ORF">AXW67_01855</name>
</gene>
<dbReference type="InterPro" id="IPR001129">
    <property type="entry name" value="Membr-assoc_MAPEG"/>
</dbReference>
<dbReference type="EMBL" id="LSEF01000024">
    <property type="protein sequence ID" value="OAF19542.1"/>
    <property type="molecule type" value="Genomic_DNA"/>
</dbReference>
<evidence type="ECO:0000313" key="7">
    <source>
        <dbReference type="Proteomes" id="UP000077173"/>
    </source>
</evidence>
<feature type="transmembrane region" description="Helical" evidence="5">
    <location>
        <begin position="83"/>
        <end position="104"/>
    </location>
</feature>
<dbReference type="AlphaFoldDB" id="A0A176ZI34"/>
<protein>
    <recommendedName>
        <fullName evidence="8">MAPEG family protein</fullName>
    </recommendedName>
</protein>
<keyword evidence="2 5" id="KW-0812">Transmembrane</keyword>
<organism evidence="6 7">
    <name type="scientific">Bradyrhizobium neotropicale</name>
    <dbReference type="NCBI Taxonomy" id="1497615"/>
    <lineage>
        <taxon>Bacteria</taxon>
        <taxon>Pseudomonadati</taxon>
        <taxon>Pseudomonadota</taxon>
        <taxon>Alphaproteobacteria</taxon>
        <taxon>Hyphomicrobiales</taxon>
        <taxon>Nitrobacteraceae</taxon>
        <taxon>Bradyrhizobium</taxon>
    </lineage>
</organism>
<keyword evidence="4 5" id="KW-0472">Membrane</keyword>
<dbReference type="Proteomes" id="UP000077173">
    <property type="component" value="Unassembled WGS sequence"/>
</dbReference>
<dbReference type="InterPro" id="IPR023352">
    <property type="entry name" value="MAPEG-like_dom_sf"/>
</dbReference>
<sequence>MTRELFWLTLTVILTGILWIPYIINRCQVRGLGGAMANPSRGDKPHAEWANRLMFAHDNAVENLVIFAPLVLILNAIDYSTKWTVLACAVYFWARVAHLIVYSLGLPVFRTLAFTVGFLAQAVLALAIFKVL</sequence>
<accession>A0A176ZI34</accession>
<name>A0A176ZI34_9BRAD</name>
<comment type="subcellular location">
    <subcellularLocation>
        <location evidence="1">Membrane</location>
    </subcellularLocation>
</comment>
<dbReference type="RefSeq" id="WP_027553613.1">
    <property type="nucleotide sequence ID" value="NZ_LSEF01000024.1"/>
</dbReference>
<feature type="transmembrane region" description="Helical" evidence="5">
    <location>
        <begin position="111"/>
        <end position="129"/>
    </location>
</feature>
<evidence type="ECO:0000256" key="4">
    <source>
        <dbReference type="ARBA" id="ARBA00023136"/>
    </source>
</evidence>
<evidence type="ECO:0000256" key="1">
    <source>
        <dbReference type="ARBA" id="ARBA00004370"/>
    </source>
</evidence>
<dbReference type="Pfam" id="PF01124">
    <property type="entry name" value="MAPEG"/>
    <property type="match status" value="1"/>
</dbReference>
<dbReference type="PANTHER" id="PTHR35371:SF1">
    <property type="entry name" value="BLR7753 PROTEIN"/>
    <property type="match status" value="1"/>
</dbReference>
<feature type="transmembrane region" description="Helical" evidence="5">
    <location>
        <begin position="6"/>
        <end position="24"/>
    </location>
</feature>
<dbReference type="PANTHER" id="PTHR35371">
    <property type="entry name" value="INNER MEMBRANE PROTEIN"/>
    <property type="match status" value="1"/>
</dbReference>
<evidence type="ECO:0000256" key="3">
    <source>
        <dbReference type="ARBA" id="ARBA00022989"/>
    </source>
</evidence>
<evidence type="ECO:0000256" key="5">
    <source>
        <dbReference type="SAM" id="Phobius"/>
    </source>
</evidence>
<comment type="caution">
    <text evidence="6">The sequence shown here is derived from an EMBL/GenBank/DDBJ whole genome shotgun (WGS) entry which is preliminary data.</text>
</comment>
<dbReference type="GO" id="GO:0016020">
    <property type="term" value="C:membrane"/>
    <property type="evidence" value="ECO:0007669"/>
    <property type="project" value="UniProtKB-SubCell"/>
</dbReference>
<proteinExistence type="predicted"/>
<feature type="transmembrane region" description="Helical" evidence="5">
    <location>
        <begin position="60"/>
        <end position="77"/>
    </location>
</feature>
<dbReference type="SUPFAM" id="SSF161084">
    <property type="entry name" value="MAPEG domain-like"/>
    <property type="match status" value="1"/>
</dbReference>
<evidence type="ECO:0000313" key="6">
    <source>
        <dbReference type="EMBL" id="OAF19542.1"/>
    </source>
</evidence>
<evidence type="ECO:0000256" key="2">
    <source>
        <dbReference type="ARBA" id="ARBA00022692"/>
    </source>
</evidence>
<reference evidence="6 7" key="1">
    <citation type="submission" date="2016-02" db="EMBL/GenBank/DDBJ databases">
        <title>Draft genome sequence of the strain BR 10247T Bradyrhizobium neotropicale isolated from nodules of Centrolobium paraense.</title>
        <authorList>
            <person name="Simoes-Araujo J.L."/>
            <person name="Barauna A.C."/>
            <person name="Silva K."/>
            <person name="Zilli J.E."/>
        </authorList>
    </citation>
    <scope>NUCLEOTIDE SEQUENCE [LARGE SCALE GENOMIC DNA]</scope>
    <source>
        <strain evidence="6 7">BR 10247</strain>
    </source>
</reference>
<dbReference type="Gene3D" id="1.20.120.550">
    <property type="entry name" value="Membrane associated eicosanoid/glutathione metabolism-like domain"/>
    <property type="match status" value="1"/>
</dbReference>
<keyword evidence="3 5" id="KW-1133">Transmembrane helix</keyword>
<evidence type="ECO:0008006" key="8">
    <source>
        <dbReference type="Google" id="ProtNLM"/>
    </source>
</evidence>